<name>A0A1N6UDL6_9ACTN</name>
<dbReference type="AlphaFoldDB" id="A0A1N6UDL6"/>
<protein>
    <submittedName>
        <fullName evidence="1">Uncharacterized protein</fullName>
    </submittedName>
</protein>
<organism evidence="1 2">
    <name type="scientific">Micromonospora avicenniae</name>
    <dbReference type="NCBI Taxonomy" id="1198245"/>
    <lineage>
        <taxon>Bacteria</taxon>
        <taxon>Bacillati</taxon>
        <taxon>Actinomycetota</taxon>
        <taxon>Actinomycetes</taxon>
        <taxon>Micromonosporales</taxon>
        <taxon>Micromonosporaceae</taxon>
        <taxon>Micromonospora</taxon>
    </lineage>
</organism>
<dbReference type="RefSeq" id="WP_076468917.1">
    <property type="nucleotide sequence ID" value="NZ_FTNF01000003.1"/>
</dbReference>
<evidence type="ECO:0000313" key="2">
    <source>
        <dbReference type="Proteomes" id="UP000186004"/>
    </source>
</evidence>
<proteinExistence type="predicted"/>
<accession>A0A1N6UDL6</accession>
<dbReference type="Proteomes" id="UP000186004">
    <property type="component" value="Unassembled WGS sequence"/>
</dbReference>
<dbReference type="OrthoDB" id="3391708at2"/>
<evidence type="ECO:0000313" key="1">
    <source>
        <dbReference type="EMBL" id="SIQ63745.1"/>
    </source>
</evidence>
<reference evidence="1 2" key="1">
    <citation type="submission" date="2017-01" db="EMBL/GenBank/DDBJ databases">
        <authorList>
            <person name="Mah S.A."/>
            <person name="Swanson W.J."/>
            <person name="Moy G.W."/>
            <person name="Vacquier V.D."/>
        </authorList>
    </citation>
    <scope>NUCLEOTIDE SEQUENCE [LARGE SCALE GENOMIC DNA]</scope>
    <source>
        <strain evidence="1 2">DSM 45758</strain>
    </source>
</reference>
<keyword evidence="2" id="KW-1185">Reference proteome</keyword>
<gene>
    <name evidence="1" type="ORF">SAMN05444858_103327</name>
</gene>
<dbReference type="EMBL" id="FTNF01000003">
    <property type="protein sequence ID" value="SIQ63745.1"/>
    <property type="molecule type" value="Genomic_DNA"/>
</dbReference>
<sequence length="123" mass="13320">MTDGLVVRNSRLLGLFTEIVQGPEGTRRAVEAAGRGIAAEARCTLAILADKLTIRSGSADELLQSALASADRLMELGAIEDDLSELWSRRREGDLGDDAFEAGLEQIIMRLDAWPGSYSRELS</sequence>